<evidence type="ECO:0000313" key="2">
    <source>
        <dbReference type="EMBL" id="OQV19771.1"/>
    </source>
</evidence>
<evidence type="ECO:0000313" key="3">
    <source>
        <dbReference type="Proteomes" id="UP000192578"/>
    </source>
</evidence>
<keyword evidence="3" id="KW-1185">Reference proteome</keyword>
<proteinExistence type="predicted"/>
<accession>A0A1W0WX45</accession>
<feature type="transmembrane region" description="Helical" evidence="1">
    <location>
        <begin position="151"/>
        <end position="171"/>
    </location>
</feature>
<organism evidence="2 3">
    <name type="scientific">Hypsibius exemplaris</name>
    <name type="common">Freshwater tardigrade</name>
    <dbReference type="NCBI Taxonomy" id="2072580"/>
    <lineage>
        <taxon>Eukaryota</taxon>
        <taxon>Metazoa</taxon>
        <taxon>Ecdysozoa</taxon>
        <taxon>Tardigrada</taxon>
        <taxon>Eutardigrada</taxon>
        <taxon>Parachela</taxon>
        <taxon>Hypsibioidea</taxon>
        <taxon>Hypsibiidae</taxon>
        <taxon>Hypsibius</taxon>
    </lineage>
</organism>
<reference evidence="3" key="1">
    <citation type="submission" date="2017-01" db="EMBL/GenBank/DDBJ databases">
        <title>Comparative genomics of anhydrobiosis in the tardigrade Hypsibius dujardini.</title>
        <authorList>
            <person name="Yoshida Y."/>
            <person name="Koutsovoulos G."/>
            <person name="Laetsch D."/>
            <person name="Stevens L."/>
            <person name="Kumar S."/>
            <person name="Horikawa D."/>
            <person name="Ishino K."/>
            <person name="Komine S."/>
            <person name="Tomita M."/>
            <person name="Blaxter M."/>
            <person name="Arakawa K."/>
        </authorList>
    </citation>
    <scope>NUCLEOTIDE SEQUENCE [LARGE SCALE GENOMIC DNA]</scope>
    <source>
        <strain evidence="3">Z151</strain>
    </source>
</reference>
<name>A0A1W0WX45_HYPEX</name>
<gene>
    <name evidence="2" type="ORF">BV898_06310</name>
</gene>
<dbReference type="Proteomes" id="UP000192578">
    <property type="component" value="Unassembled WGS sequence"/>
</dbReference>
<feature type="transmembrane region" description="Helical" evidence="1">
    <location>
        <begin position="67"/>
        <end position="86"/>
    </location>
</feature>
<feature type="transmembrane region" description="Helical" evidence="1">
    <location>
        <begin position="33"/>
        <end position="55"/>
    </location>
</feature>
<protein>
    <submittedName>
        <fullName evidence="2">Uncharacterized protein</fullName>
    </submittedName>
</protein>
<keyword evidence="1" id="KW-0812">Transmembrane</keyword>
<dbReference type="EMBL" id="MTYJ01000036">
    <property type="protein sequence ID" value="OQV19771.1"/>
    <property type="molecule type" value="Genomic_DNA"/>
</dbReference>
<keyword evidence="1" id="KW-1133">Transmembrane helix</keyword>
<dbReference type="AlphaFoldDB" id="A0A1W0WX45"/>
<keyword evidence="1" id="KW-0472">Membrane</keyword>
<evidence type="ECO:0000256" key="1">
    <source>
        <dbReference type="SAM" id="Phobius"/>
    </source>
</evidence>
<comment type="caution">
    <text evidence="2">The sequence shown here is derived from an EMBL/GenBank/DDBJ whole genome shotgun (WGS) entry which is preliminary data.</text>
</comment>
<sequence>MNPPQKLLFDLLLPTASQQQRSIVLTVDSIVDLIGIVAGLCNAIAWFVVWLFGVGNALSSSGLIVSGVFRHLGLAFIDVSYLWLLLRKSILLHSLHQRTTELVEQIVFIRQSSVPQVPSEVTLEEVSLTSVTIEKLKSQKMLFRAGNVIELGPPAITMVLAGLLGFCCFVLERADSFRRTAANTDLQALLGLRPHTDSSRPVHVH</sequence>